<feature type="non-terminal residue" evidence="1">
    <location>
        <position position="166"/>
    </location>
</feature>
<proteinExistence type="predicted"/>
<dbReference type="Proteomes" id="UP000576480">
    <property type="component" value="Unassembled WGS sequence"/>
</dbReference>
<name>A0A6V8PWE2_9ACTN</name>
<protein>
    <submittedName>
        <fullName evidence="1">Putative transposase</fullName>
    </submittedName>
</protein>
<comment type="caution">
    <text evidence="1">The sequence shown here is derived from an EMBL/GenBank/DDBJ whole genome shotgun (WGS) entry which is preliminary data.</text>
</comment>
<dbReference type="AlphaFoldDB" id="A0A6V8PWE2"/>
<organism evidence="1 2">
    <name type="scientific">Candidatus Hakubella thermalkaliphila</name>
    <dbReference type="NCBI Taxonomy" id="2754717"/>
    <lineage>
        <taxon>Bacteria</taxon>
        <taxon>Bacillati</taxon>
        <taxon>Actinomycetota</taxon>
        <taxon>Actinomycetota incertae sedis</taxon>
        <taxon>Candidatus Hakubellales</taxon>
        <taxon>Candidatus Hakubellaceae</taxon>
        <taxon>Candidatus Hakubella</taxon>
    </lineage>
</organism>
<dbReference type="EMBL" id="BLSB01000444">
    <property type="protein sequence ID" value="GFP36154.1"/>
    <property type="molecule type" value="Genomic_DNA"/>
</dbReference>
<gene>
    <name evidence="1" type="ORF">HKBW3S43_01941</name>
</gene>
<sequence length="166" mass="19489">MLRTYALQHVANPGKQDKIRKTIMAYRTTAESIAGQQWRLFFQEAQGFNKNLDIKHLSSSLSERYKQTCQYQVVGVLDSFISNRQREFVMTVIRSNLKEHDKKKLLYINRHKLWYSRGAFSVWKSQLTIDVDTLKLSRKIFNHILGRHKKPSFRGINMALDSKVAL</sequence>
<accession>A0A6V8PWE2</accession>
<reference evidence="1 2" key="1">
    <citation type="journal article" date="2020" name="Front. Microbiol.">
        <title>Single-cell genomics of novel Actinobacteria with the Wood-Ljungdahl pathway discovered in a serpentinizing system.</title>
        <authorList>
            <person name="Merino N."/>
            <person name="Kawai M."/>
            <person name="Boyd E.S."/>
            <person name="Colman D.R."/>
            <person name="McGlynn S.E."/>
            <person name="Nealson K.H."/>
            <person name="Kurokawa K."/>
            <person name="Hongoh Y."/>
        </authorList>
    </citation>
    <scope>NUCLEOTIDE SEQUENCE [LARGE SCALE GENOMIC DNA]</scope>
    <source>
        <strain evidence="1 2">S43</strain>
    </source>
</reference>
<evidence type="ECO:0000313" key="2">
    <source>
        <dbReference type="Proteomes" id="UP000576480"/>
    </source>
</evidence>
<evidence type="ECO:0000313" key="1">
    <source>
        <dbReference type="EMBL" id="GFP36154.1"/>
    </source>
</evidence>